<feature type="transmembrane region" description="Helical" evidence="1">
    <location>
        <begin position="1589"/>
        <end position="1622"/>
    </location>
</feature>
<protein>
    <recommendedName>
        <fullName evidence="4">Hint domain-containing protein</fullName>
    </recommendedName>
</protein>
<evidence type="ECO:0000256" key="1">
    <source>
        <dbReference type="SAM" id="Phobius"/>
    </source>
</evidence>
<dbReference type="Proteomes" id="UP000812966">
    <property type="component" value="Unassembled WGS sequence"/>
</dbReference>
<dbReference type="EMBL" id="JABELV010000074">
    <property type="protein sequence ID" value="KAG7532091.1"/>
    <property type="molecule type" value="Genomic_DNA"/>
</dbReference>
<dbReference type="Gene3D" id="2.170.16.10">
    <property type="entry name" value="Hedgehog/Intein (Hint) domain"/>
    <property type="match status" value="1"/>
</dbReference>
<name>A0A8K0JKB8_9TREE</name>
<evidence type="ECO:0008006" key="4">
    <source>
        <dbReference type="Google" id="ProtNLM"/>
    </source>
</evidence>
<dbReference type="SUPFAM" id="SSF51294">
    <property type="entry name" value="Hedgehog/intein (Hint) domain"/>
    <property type="match status" value="1"/>
</dbReference>
<dbReference type="InterPro" id="IPR036844">
    <property type="entry name" value="Hint_dom_sf"/>
</dbReference>
<gene>
    <name evidence="2" type="ORF">FFLO_03833</name>
</gene>
<dbReference type="OrthoDB" id="5383572at2759"/>
<keyword evidence="1" id="KW-1133">Transmembrane helix</keyword>
<proteinExistence type="predicted"/>
<sequence length="1837" mass="200579">MDAAVQDLVGVLRNLKEFSVDSFSNRLFNKLRLCDNINDFVQYIPAEENYGERQEDLSIDGVDASVYLRTFAEQAFADGLCQVDDEKDKFKLKDCVQRDNVKAAKSQLLPNLTSLFYAEHINWALKTAGKPSLTELGGRDGFAEAYEKRVRSQAFVSSEIAKDLLAGNHEYSLAILFVCEYLHHGPGTVPSVDNEISQSRAASVLCEWIGHFRTVDAMNVLSGLLSKDGMNLLATISKASSMVFAVTVDTNLRSTGLFDLAGAILRDPALSGALSDVFGGIAAINATIGGRLSTLLALDIQAWRSHCQVLGSTWETLAAQYGKAASQAVSKAEQSSIHVNGNDGEEFGRGFLTGVTFGGVGVKYLQTTTVTGQQVADWINRGRHSFPTMFKADSPNVKEVDRSTETYSPIASCFVAGTKIATVRGEIPIEDIREGEHILTDNETIAYGTASDEQVVSRLNVPVLIGFNDEPAFFTPGHVFHTTRGLRAITPDIAQAENAWLQVGKLAVGDIIYRRRPNGKGYDLVPIDSIRVVQNAEDQMVYGIHMRDGHRRYHANGYLVAVNYPEITIKSIARLLSTFKSRERMRLLRGIKELQPLFHRFGVDQMDEILNRELGQITAVHTTATRCKVQHKHRSSLLQVRRTFSLHPTTHTPQTKNYTLPKVKIHEGTLLIDGKVVPRVQIDTKLHTIRWTRPEPTHGWEHGYIRLWASGLDGVGSIYVSSEEDANAESLAREGLPTIPFIVTKANVKPHDEGKALQHAAVKIIHPNALSPDLHKDLIKPVPFCLQGMSPTDMTDSPRRAITAHPAFAEPESDESYTDGEDYYNIFVDKDPWAVKTDKDQPSTPVAFGKISFATHHVGGAEGMSLPTVQIEVLDKIRDAINQGKQPDQQIGPLYECVTELDDKSNIVATIDMVSPTVISALAVKPAPGQGQTSEDVLPPTFDVDFADYSPIKSKLPFFFTVLKLTMSWDFESVTGVAYAWDPTKVGSLGTRYKVAGQHIDISTTLAVRRSIATSLAAIHATPPALTGLHGFQPAPITLALANPGTAGLNTSALAEMPDYNDATLQTTSQGLLQKAMLYHMEEDDRKNFVGVVKPTVDEAVFPSELADNLPDDLKTWLKDTYTPAYISYMLSQVDPSSETWKGDFDSEQRNKIWYWWTGQGDGSLAKSSEYNKLNHEAATAAMKVLYGKYLEPYKADGASWAQKWGKQCTKPIFIRNVMKKPITAAFNPVLKYCNILNYLDPSKDYADGLYKATIAQCVTKTLSSAYINRDDKDAAQASSWLKDSMLVLITKVLNDDPAITEPIRSNLKKDLAEFQKGEAVYDNLNAEQKAAHIMEVVATLTVNLSGWMSAIGKGLGAAFKQFSRWGRATAIFDAGLQKLLPAAAGRTALLKGLYSIAMVGMYGYMAYSQFAQWSTAKPEAKASAIIATLTLAVESAKVSYSAFQSVKAWRQSVADRAQQQVDAVILDDSFDIVARKDSSFLIIEKELQAEFPELGIQEAIGEKIAENTGATIYDPDLDMEYDEMFDVPLNEVEPTLPAGKVSSRLAKAFNTPANWLKAANILLGVAMTVTMSISLYRNWGDLTKTGKALGVVQVVIQALTVIADVVAFGVDIAVTAGVIAADCTLALAIPFVGAVLAVIGVVILILSLALTTQEKKDPPPTVVETFLSDKGQPWVAGLKVNPPAQSLRYLPEKNDYTAGSQQTVKITIQNPSDKSVELNETRLSFVGGTGDNDLFTDTTLALKTPAQDGPIVASVDGLVSAKLVPTIKGENTFYDLVLKGIGGASNTTSHLIIPANKTFTVEMAGTINKAGKTILGIVETLSNGDRCRTAPVFTRK</sequence>
<feature type="transmembrane region" description="Helical" evidence="1">
    <location>
        <begin position="1628"/>
        <end position="1651"/>
    </location>
</feature>
<keyword evidence="3" id="KW-1185">Reference proteome</keyword>
<keyword evidence="1" id="KW-0472">Membrane</keyword>
<reference evidence="2" key="1">
    <citation type="submission" date="2020-04" db="EMBL/GenBank/DDBJ databases">
        <title>Analysis of mating type loci in Filobasidium floriforme.</title>
        <authorList>
            <person name="Nowrousian M."/>
        </authorList>
    </citation>
    <scope>NUCLEOTIDE SEQUENCE</scope>
    <source>
        <strain evidence="2">CBS 6242</strain>
    </source>
</reference>
<evidence type="ECO:0000313" key="2">
    <source>
        <dbReference type="EMBL" id="KAG7532091.1"/>
    </source>
</evidence>
<comment type="caution">
    <text evidence="2">The sequence shown here is derived from an EMBL/GenBank/DDBJ whole genome shotgun (WGS) entry which is preliminary data.</text>
</comment>
<feature type="transmembrane region" description="Helical" evidence="1">
    <location>
        <begin position="1556"/>
        <end position="1577"/>
    </location>
</feature>
<evidence type="ECO:0000313" key="3">
    <source>
        <dbReference type="Proteomes" id="UP000812966"/>
    </source>
</evidence>
<accession>A0A8K0JKB8</accession>
<keyword evidence="1" id="KW-0812">Transmembrane</keyword>
<organism evidence="2 3">
    <name type="scientific">Filobasidium floriforme</name>
    <dbReference type="NCBI Taxonomy" id="5210"/>
    <lineage>
        <taxon>Eukaryota</taxon>
        <taxon>Fungi</taxon>
        <taxon>Dikarya</taxon>
        <taxon>Basidiomycota</taxon>
        <taxon>Agaricomycotina</taxon>
        <taxon>Tremellomycetes</taxon>
        <taxon>Filobasidiales</taxon>
        <taxon>Filobasidiaceae</taxon>
        <taxon>Filobasidium</taxon>
    </lineage>
</organism>